<reference evidence="3" key="1">
    <citation type="submission" date="2022-11" db="UniProtKB">
        <authorList>
            <consortium name="EnsemblMetazoa"/>
        </authorList>
    </citation>
    <scope>IDENTIFICATION</scope>
</reference>
<dbReference type="GeneID" id="119731308"/>
<dbReference type="Pfam" id="PF00754">
    <property type="entry name" value="F5_F8_type_C"/>
    <property type="match status" value="1"/>
</dbReference>
<dbReference type="OrthoDB" id="5985199at2759"/>
<keyword evidence="4" id="KW-1185">Reference proteome</keyword>
<dbReference type="RefSeq" id="XP_038060384.1">
    <property type="nucleotide sequence ID" value="XM_038204456.1"/>
</dbReference>
<dbReference type="InterPro" id="IPR008979">
    <property type="entry name" value="Galactose-bd-like_sf"/>
</dbReference>
<dbReference type="Gene3D" id="2.60.120.260">
    <property type="entry name" value="Galactose-binding domain-like"/>
    <property type="match status" value="1"/>
</dbReference>
<dbReference type="PANTHER" id="PTHR24543">
    <property type="entry name" value="MULTICOPPER OXIDASE-RELATED"/>
    <property type="match status" value="1"/>
</dbReference>
<dbReference type="CDD" id="cd00057">
    <property type="entry name" value="FA58C"/>
    <property type="match status" value="1"/>
</dbReference>
<accession>A0A914AAH2</accession>
<protein>
    <recommendedName>
        <fullName evidence="2">F5/8 type C domain-containing protein</fullName>
    </recommendedName>
</protein>
<dbReference type="PROSITE" id="PS01285">
    <property type="entry name" value="FA58C_1"/>
    <property type="match status" value="1"/>
</dbReference>
<dbReference type="EnsemblMetazoa" id="XM_038204456.1">
    <property type="protein sequence ID" value="XP_038060384.1"/>
    <property type="gene ID" value="LOC119731308"/>
</dbReference>
<dbReference type="PROSITE" id="PS50022">
    <property type="entry name" value="FA58C_3"/>
    <property type="match status" value="1"/>
</dbReference>
<dbReference type="AlphaFoldDB" id="A0A914AAH2"/>
<keyword evidence="1" id="KW-1015">Disulfide bond</keyword>
<proteinExistence type="predicted"/>
<feature type="domain" description="F5/8 type C" evidence="2">
    <location>
        <begin position="75"/>
        <end position="235"/>
    </location>
</feature>
<dbReference type="SMART" id="SM00231">
    <property type="entry name" value="FA58C"/>
    <property type="match status" value="1"/>
</dbReference>
<dbReference type="OMA" id="DYHAHIC"/>
<evidence type="ECO:0000256" key="1">
    <source>
        <dbReference type="ARBA" id="ARBA00023157"/>
    </source>
</evidence>
<sequence length="239" mass="26478">MSVSDIKMKYLLVAYFAVVAQCCLFAAAAHAHGDPDSVLEAALRPLYSQLDVFREQLDAVKLLVHVPCKKDVLECSEVGPLGMEDGRIPDASITASSMWNNQANHGPTRARLNHEITDAASAAAWCIAVPNETDPWIQVDFSCSVIITGVITQGRGDRSYDQWVTEFKVAYSDDGQEWTDVTNDGSCTPTKFPGNSDKNTQVTTTFPKAFKARFLRILPTQYELACCMRFEVLGYRIQE</sequence>
<name>A0A914AAH2_PATMI</name>
<dbReference type="FunFam" id="2.60.120.260:FF:000002">
    <property type="entry name" value="Coagulation factor VIII"/>
    <property type="match status" value="1"/>
</dbReference>
<dbReference type="PANTHER" id="PTHR24543:SF325">
    <property type="entry name" value="F5_8 TYPE C DOMAIN-CONTAINING PROTEIN"/>
    <property type="match status" value="1"/>
</dbReference>
<evidence type="ECO:0000313" key="3">
    <source>
        <dbReference type="EnsemblMetazoa" id="XP_038060384.1"/>
    </source>
</evidence>
<dbReference type="Proteomes" id="UP000887568">
    <property type="component" value="Unplaced"/>
</dbReference>
<dbReference type="SUPFAM" id="SSF49785">
    <property type="entry name" value="Galactose-binding domain-like"/>
    <property type="match status" value="1"/>
</dbReference>
<organism evidence="3 4">
    <name type="scientific">Patiria miniata</name>
    <name type="common">Bat star</name>
    <name type="synonym">Asterina miniata</name>
    <dbReference type="NCBI Taxonomy" id="46514"/>
    <lineage>
        <taxon>Eukaryota</taxon>
        <taxon>Metazoa</taxon>
        <taxon>Echinodermata</taxon>
        <taxon>Eleutherozoa</taxon>
        <taxon>Asterozoa</taxon>
        <taxon>Asteroidea</taxon>
        <taxon>Valvatacea</taxon>
        <taxon>Valvatida</taxon>
        <taxon>Asterinidae</taxon>
        <taxon>Patiria</taxon>
    </lineage>
</organism>
<evidence type="ECO:0000259" key="2">
    <source>
        <dbReference type="PROSITE" id="PS50022"/>
    </source>
</evidence>
<evidence type="ECO:0000313" key="4">
    <source>
        <dbReference type="Proteomes" id="UP000887568"/>
    </source>
</evidence>
<dbReference type="InterPro" id="IPR000421">
    <property type="entry name" value="FA58C"/>
</dbReference>